<evidence type="ECO:0008006" key="4">
    <source>
        <dbReference type="Google" id="ProtNLM"/>
    </source>
</evidence>
<feature type="compositionally biased region" description="Low complexity" evidence="1">
    <location>
        <begin position="76"/>
        <end position="99"/>
    </location>
</feature>
<feature type="compositionally biased region" description="Basic and acidic residues" evidence="1">
    <location>
        <begin position="157"/>
        <end position="166"/>
    </location>
</feature>
<evidence type="ECO:0000313" key="3">
    <source>
        <dbReference type="Proteomes" id="UP000015453"/>
    </source>
</evidence>
<dbReference type="PANTHER" id="PTHR47471">
    <property type="entry name" value="GYF DOMAIN-CONTAINING PROTEIN"/>
    <property type="match status" value="1"/>
</dbReference>
<reference evidence="2 3" key="1">
    <citation type="journal article" date="2013" name="BMC Genomics">
        <title>The miniature genome of a carnivorous plant Genlisea aurea contains a low number of genes and short non-coding sequences.</title>
        <authorList>
            <person name="Leushkin E.V."/>
            <person name="Sutormin R.A."/>
            <person name="Nabieva E.R."/>
            <person name="Penin A.A."/>
            <person name="Kondrashov A.S."/>
            <person name="Logacheva M.D."/>
        </authorList>
    </citation>
    <scope>NUCLEOTIDE SEQUENCE [LARGE SCALE GENOMIC DNA]</scope>
</reference>
<keyword evidence="3" id="KW-1185">Reference proteome</keyword>
<dbReference type="PANTHER" id="PTHR47471:SF1">
    <property type="entry name" value="PROTEIN ESSENTIAL FOR POTEXVIRUS ACCUMULATION 1"/>
    <property type="match status" value="1"/>
</dbReference>
<protein>
    <recommendedName>
        <fullName evidence="4">GYF domain-containing protein</fullName>
    </recommendedName>
</protein>
<feature type="region of interest" description="Disordered" evidence="1">
    <location>
        <begin position="1"/>
        <end position="23"/>
    </location>
</feature>
<feature type="non-terminal residue" evidence="2">
    <location>
        <position position="1"/>
    </location>
</feature>
<dbReference type="OrthoDB" id="6415790at2759"/>
<proteinExistence type="predicted"/>
<feature type="compositionally biased region" description="Low complexity" evidence="1">
    <location>
        <begin position="177"/>
        <end position="194"/>
    </location>
</feature>
<feature type="region of interest" description="Disordered" evidence="1">
    <location>
        <begin position="41"/>
        <end position="213"/>
    </location>
</feature>
<dbReference type="Proteomes" id="UP000015453">
    <property type="component" value="Unassembled WGS sequence"/>
</dbReference>
<feature type="region of interest" description="Disordered" evidence="1">
    <location>
        <begin position="361"/>
        <end position="402"/>
    </location>
</feature>
<evidence type="ECO:0000313" key="2">
    <source>
        <dbReference type="EMBL" id="EPS71212.1"/>
    </source>
</evidence>
<feature type="compositionally biased region" description="Polar residues" evidence="1">
    <location>
        <begin position="167"/>
        <end position="176"/>
    </location>
</feature>
<feature type="compositionally biased region" description="Low complexity" evidence="1">
    <location>
        <begin position="255"/>
        <end position="275"/>
    </location>
</feature>
<dbReference type="AlphaFoldDB" id="S8EF77"/>
<feature type="compositionally biased region" description="Polar residues" evidence="1">
    <location>
        <begin position="1"/>
        <end position="12"/>
    </location>
</feature>
<gene>
    <name evidence="2" type="ORF">M569_03545</name>
</gene>
<evidence type="ECO:0000256" key="1">
    <source>
        <dbReference type="SAM" id="MobiDB-lite"/>
    </source>
</evidence>
<feature type="compositionally biased region" description="Basic residues" evidence="1">
    <location>
        <begin position="392"/>
        <end position="402"/>
    </location>
</feature>
<feature type="compositionally biased region" description="Low complexity" evidence="1">
    <location>
        <begin position="114"/>
        <end position="125"/>
    </location>
</feature>
<organism evidence="2 3">
    <name type="scientific">Genlisea aurea</name>
    <dbReference type="NCBI Taxonomy" id="192259"/>
    <lineage>
        <taxon>Eukaryota</taxon>
        <taxon>Viridiplantae</taxon>
        <taxon>Streptophyta</taxon>
        <taxon>Embryophyta</taxon>
        <taxon>Tracheophyta</taxon>
        <taxon>Spermatophyta</taxon>
        <taxon>Magnoliopsida</taxon>
        <taxon>eudicotyledons</taxon>
        <taxon>Gunneridae</taxon>
        <taxon>Pentapetalae</taxon>
        <taxon>asterids</taxon>
        <taxon>lamiids</taxon>
        <taxon>Lamiales</taxon>
        <taxon>Lentibulariaceae</taxon>
        <taxon>Genlisea</taxon>
    </lineage>
</organism>
<comment type="caution">
    <text evidence="2">The sequence shown here is derived from an EMBL/GenBank/DDBJ whole genome shotgun (WGS) entry which is preliminary data.</text>
</comment>
<dbReference type="EMBL" id="AUSU01001350">
    <property type="protein sequence ID" value="EPS71212.1"/>
    <property type="molecule type" value="Genomic_DNA"/>
</dbReference>
<feature type="region of interest" description="Disordered" evidence="1">
    <location>
        <begin position="232"/>
        <end position="279"/>
    </location>
</feature>
<feature type="compositionally biased region" description="Basic and acidic residues" evidence="1">
    <location>
        <begin position="372"/>
        <end position="385"/>
    </location>
</feature>
<sequence length="402" mass="43558">STSTFRSSNLNLAKSDSSSKLQKKSEDLFWDSTVAKMDDRATEHLPSMSSLGSSSIDNDFIDPKEAKKNRKKSAKAKSTAAKTTTVAASVDVPVGSSPVDKGKSIRLMQQQNESLPSVPSGPSLGDFVLWKGESVSPPAPAWSIESAKPQKPASLRDILREQEKKSSSPMPVSIQRTATNPSAKAAASSSLPSNVAPVSHSKNKTDDDLFWGPVEQPRQEEKLDFPQLGGQVNFGGKNTPQLKATVGGPLSRQKTSSGKFTGLSLSSSSSAAQSSHGAKMKTSTKYSEAVDFKRWCESECNRLIGSKDTSILEYCLKISRSEAETLLVENLGSVDPNHDFIDKFLNYKDFFPYDVVESAFKNGSDENSSAVPREELQRSSSDHVEGVSQQKAGKRKERKGKK</sequence>
<name>S8EF77_9LAMI</name>
<accession>S8EF77</accession>